<evidence type="ECO:0000313" key="1">
    <source>
        <dbReference type="EMBL" id="RVU02085.1"/>
    </source>
</evidence>
<dbReference type="OrthoDB" id="676292at2"/>
<organism evidence="1 2">
    <name type="scientific">Mucilaginibacter limnophilus</name>
    <dbReference type="NCBI Taxonomy" id="1932778"/>
    <lineage>
        <taxon>Bacteria</taxon>
        <taxon>Pseudomonadati</taxon>
        <taxon>Bacteroidota</taxon>
        <taxon>Sphingobacteriia</taxon>
        <taxon>Sphingobacteriales</taxon>
        <taxon>Sphingobacteriaceae</taxon>
        <taxon>Mucilaginibacter</taxon>
    </lineage>
</organism>
<comment type="caution">
    <text evidence="1">The sequence shown here is derived from an EMBL/GenBank/DDBJ whole genome shotgun (WGS) entry which is preliminary data.</text>
</comment>
<dbReference type="RefSeq" id="WP_127704450.1">
    <property type="nucleotide sequence ID" value="NZ_SACK01000002.1"/>
</dbReference>
<gene>
    <name evidence="1" type="ORF">EOD41_09055</name>
</gene>
<proteinExistence type="predicted"/>
<name>A0A3S2UQL8_9SPHI</name>
<dbReference type="EMBL" id="SACK01000002">
    <property type="protein sequence ID" value="RVU02085.1"/>
    <property type="molecule type" value="Genomic_DNA"/>
</dbReference>
<protein>
    <submittedName>
        <fullName evidence="1">Uncharacterized protein</fullName>
    </submittedName>
</protein>
<sequence length="99" mass="11078">MMEQEFDLMISFRTPDGFKRCAQYFLGADRDFAYSLFDQLSGTEGAIDHAILHLDLIGIADGLPVKVKSIGCKLSELGENCELITRELFRKHAIHEAGT</sequence>
<reference evidence="1 2" key="1">
    <citation type="submission" date="2019-01" db="EMBL/GenBank/DDBJ databases">
        <authorList>
            <person name="Chen W.-M."/>
        </authorList>
    </citation>
    <scope>NUCLEOTIDE SEQUENCE [LARGE SCALE GENOMIC DNA]</scope>
    <source>
        <strain evidence="1 2">YBJ-36</strain>
    </source>
</reference>
<evidence type="ECO:0000313" key="2">
    <source>
        <dbReference type="Proteomes" id="UP000282759"/>
    </source>
</evidence>
<dbReference type="AlphaFoldDB" id="A0A3S2UQL8"/>
<keyword evidence="2" id="KW-1185">Reference proteome</keyword>
<accession>A0A3S2UQL8</accession>
<dbReference type="Proteomes" id="UP000282759">
    <property type="component" value="Unassembled WGS sequence"/>
</dbReference>